<dbReference type="Gene3D" id="2.40.50.1020">
    <property type="entry name" value="LytTr DNA-binding domain"/>
    <property type="match status" value="1"/>
</dbReference>
<name>A0A8J3D387_9BACT</name>
<dbReference type="InterPro" id="IPR007492">
    <property type="entry name" value="LytTR_DNA-bd_dom"/>
</dbReference>
<dbReference type="AlphaFoldDB" id="A0A8J3D387"/>
<proteinExistence type="predicted"/>
<evidence type="ECO:0000259" key="1">
    <source>
        <dbReference type="PROSITE" id="PS50930"/>
    </source>
</evidence>
<sequence>MNYPPISQEPSIHIGAYTSVPPTEIVFCEGDRNYTHVHFARRPMLTLSITMRILHERLGEANFLRVSRSALVNKAAITEFDKEEVVLCNGLVLPIARRRRSHVRKSLKGKHLEKQLLSPERER</sequence>
<gene>
    <name evidence="2" type="ORF">GCM10007390_20350</name>
</gene>
<dbReference type="EMBL" id="BMXF01000002">
    <property type="protein sequence ID" value="GHB66986.1"/>
    <property type="molecule type" value="Genomic_DNA"/>
</dbReference>
<dbReference type="Proteomes" id="UP000598271">
    <property type="component" value="Unassembled WGS sequence"/>
</dbReference>
<feature type="domain" description="HTH LytTR-type" evidence="1">
    <location>
        <begin position="19"/>
        <end position="109"/>
    </location>
</feature>
<accession>A0A8J3D387</accession>
<evidence type="ECO:0000313" key="2">
    <source>
        <dbReference type="EMBL" id="GHB66986.1"/>
    </source>
</evidence>
<dbReference type="Pfam" id="PF04397">
    <property type="entry name" value="LytTR"/>
    <property type="match status" value="1"/>
</dbReference>
<dbReference type="SMART" id="SM00850">
    <property type="entry name" value="LytTR"/>
    <property type="match status" value="1"/>
</dbReference>
<comment type="caution">
    <text evidence="2">The sequence shown here is derived from an EMBL/GenBank/DDBJ whole genome shotgun (WGS) entry which is preliminary data.</text>
</comment>
<organism evidence="2 3">
    <name type="scientific">Persicitalea jodogahamensis</name>
    <dbReference type="NCBI Taxonomy" id="402147"/>
    <lineage>
        <taxon>Bacteria</taxon>
        <taxon>Pseudomonadati</taxon>
        <taxon>Bacteroidota</taxon>
        <taxon>Cytophagia</taxon>
        <taxon>Cytophagales</taxon>
        <taxon>Spirosomataceae</taxon>
        <taxon>Persicitalea</taxon>
    </lineage>
</organism>
<keyword evidence="3" id="KW-1185">Reference proteome</keyword>
<evidence type="ECO:0000313" key="3">
    <source>
        <dbReference type="Proteomes" id="UP000598271"/>
    </source>
</evidence>
<dbReference type="PROSITE" id="PS50930">
    <property type="entry name" value="HTH_LYTTR"/>
    <property type="match status" value="1"/>
</dbReference>
<dbReference type="RefSeq" id="WP_189564342.1">
    <property type="nucleotide sequence ID" value="NZ_BMXF01000002.1"/>
</dbReference>
<reference evidence="2 3" key="1">
    <citation type="journal article" date="2014" name="Int. J. Syst. Evol. Microbiol.">
        <title>Complete genome sequence of Corynebacterium casei LMG S-19264T (=DSM 44701T), isolated from a smear-ripened cheese.</title>
        <authorList>
            <consortium name="US DOE Joint Genome Institute (JGI-PGF)"/>
            <person name="Walter F."/>
            <person name="Albersmeier A."/>
            <person name="Kalinowski J."/>
            <person name="Ruckert C."/>
        </authorList>
    </citation>
    <scope>NUCLEOTIDE SEQUENCE [LARGE SCALE GENOMIC DNA]</scope>
    <source>
        <strain evidence="2 3">KCTC 12866</strain>
    </source>
</reference>
<protein>
    <recommendedName>
        <fullName evidence="1">HTH LytTR-type domain-containing protein</fullName>
    </recommendedName>
</protein>
<dbReference type="GO" id="GO:0003677">
    <property type="term" value="F:DNA binding"/>
    <property type="evidence" value="ECO:0007669"/>
    <property type="project" value="InterPro"/>
</dbReference>